<dbReference type="PROSITE" id="PS00166">
    <property type="entry name" value="ENOYL_COA_HYDRATASE"/>
    <property type="match status" value="1"/>
</dbReference>
<evidence type="ECO:0000313" key="4">
    <source>
        <dbReference type="Proteomes" id="UP001210231"/>
    </source>
</evidence>
<gene>
    <name evidence="3" type="ORF">O3P16_13945</name>
</gene>
<protein>
    <submittedName>
        <fullName evidence="3">Enoyl-CoA hydratase-related protein</fullName>
    </submittedName>
</protein>
<dbReference type="InterPro" id="IPR014748">
    <property type="entry name" value="Enoyl-CoA_hydra_C"/>
</dbReference>
<comment type="similarity">
    <text evidence="1 2">Belongs to the enoyl-CoA hydratase/isomerase family.</text>
</comment>
<dbReference type="PANTHER" id="PTHR43802:SF1">
    <property type="entry name" value="IP11341P-RELATED"/>
    <property type="match status" value="1"/>
</dbReference>
<dbReference type="InterPro" id="IPR029045">
    <property type="entry name" value="ClpP/crotonase-like_dom_sf"/>
</dbReference>
<dbReference type="RefSeq" id="WP_407032239.1">
    <property type="nucleotide sequence ID" value="NZ_JAQGEF010000019.1"/>
</dbReference>
<dbReference type="CDD" id="cd06558">
    <property type="entry name" value="crotonase-like"/>
    <property type="match status" value="1"/>
</dbReference>
<evidence type="ECO:0000313" key="3">
    <source>
        <dbReference type="EMBL" id="MDA3615911.1"/>
    </source>
</evidence>
<evidence type="ECO:0000256" key="1">
    <source>
        <dbReference type="ARBA" id="ARBA00005254"/>
    </source>
</evidence>
<dbReference type="SUPFAM" id="SSF52096">
    <property type="entry name" value="ClpP/crotonase"/>
    <property type="match status" value="1"/>
</dbReference>
<dbReference type="InterPro" id="IPR001753">
    <property type="entry name" value="Enoyl-CoA_hydra/iso"/>
</dbReference>
<evidence type="ECO:0000256" key="2">
    <source>
        <dbReference type="RuleBase" id="RU003707"/>
    </source>
</evidence>
<organism evidence="3 4">
    <name type="scientific">Polluticaenibacter yanchengensis</name>
    <dbReference type="NCBI Taxonomy" id="3014562"/>
    <lineage>
        <taxon>Bacteria</taxon>
        <taxon>Pseudomonadati</taxon>
        <taxon>Bacteroidota</taxon>
        <taxon>Chitinophagia</taxon>
        <taxon>Chitinophagales</taxon>
        <taxon>Chitinophagaceae</taxon>
        <taxon>Polluticaenibacter</taxon>
    </lineage>
</organism>
<dbReference type="PANTHER" id="PTHR43802">
    <property type="entry name" value="ENOYL-COA HYDRATASE"/>
    <property type="match status" value="1"/>
</dbReference>
<keyword evidence="4" id="KW-1185">Reference proteome</keyword>
<proteinExistence type="inferred from homology"/>
<sequence>MSTILFEVREQVGYITFNRPEKHNAFNRTMSIALQNALDSFAANPEVRVIYIAGNEKSFSSGQDLSEVLDPEGPSMDRILAEHYVPIIERIKSMNKPVVAGIQGAAVGAGINLALACDIVIVSDSATISQAFIKIGLIPDCGGTHTLPRAIGWQRAAGLMMLGETITGKEAANIGMVYKSFDAAHFNEEADRIVKKLANSPTQAIAYIKQALQASQGNSSLYSQLNLEDHLQKKAGSTKDFKEGINAFLEKRAPMFKGE</sequence>
<dbReference type="EMBL" id="JAQGEF010000019">
    <property type="protein sequence ID" value="MDA3615911.1"/>
    <property type="molecule type" value="Genomic_DNA"/>
</dbReference>
<dbReference type="InterPro" id="IPR018376">
    <property type="entry name" value="Enoyl-CoA_hyd/isom_CS"/>
</dbReference>
<reference evidence="3 4" key="1">
    <citation type="submission" date="2022-12" db="EMBL/GenBank/DDBJ databases">
        <title>Chitinophagaceae gen. sp. nov., a new member of the family Chitinophagaceae, isolated from soil in a chemical factory.</title>
        <authorList>
            <person name="Ke Z."/>
        </authorList>
    </citation>
    <scope>NUCLEOTIDE SEQUENCE [LARGE SCALE GENOMIC DNA]</scope>
    <source>
        <strain evidence="3 4">LY-5</strain>
    </source>
</reference>
<name>A0ABT4UM40_9BACT</name>
<dbReference type="Pfam" id="PF00378">
    <property type="entry name" value="ECH_1"/>
    <property type="match status" value="1"/>
</dbReference>
<accession>A0ABT4UM40</accession>
<comment type="caution">
    <text evidence="3">The sequence shown here is derived from an EMBL/GenBank/DDBJ whole genome shotgun (WGS) entry which is preliminary data.</text>
</comment>
<dbReference type="Proteomes" id="UP001210231">
    <property type="component" value="Unassembled WGS sequence"/>
</dbReference>
<dbReference type="Gene3D" id="1.10.12.10">
    <property type="entry name" value="Lyase 2-enoyl-coa Hydratase, Chain A, domain 2"/>
    <property type="match status" value="1"/>
</dbReference>
<dbReference type="Gene3D" id="3.90.226.10">
    <property type="entry name" value="2-enoyl-CoA Hydratase, Chain A, domain 1"/>
    <property type="match status" value="1"/>
</dbReference>